<evidence type="ECO:0000313" key="11">
    <source>
        <dbReference type="EMBL" id="MBC2605903.1"/>
    </source>
</evidence>
<dbReference type="PROSITE" id="PS50113">
    <property type="entry name" value="PAC"/>
    <property type="match status" value="1"/>
</dbReference>
<keyword evidence="8" id="KW-0175">Coiled coil</keyword>
<dbReference type="PANTHER" id="PTHR43065">
    <property type="entry name" value="SENSOR HISTIDINE KINASE"/>
    <property type="match status" value="1"/>
</dbReference>
<keyword evidence="4" id="KW-0547">Nucleotide-binding</keyword>
<dbReference type="PANTHER" id="PTHR43065:SF46">
    <property type="entry name" value="C4-DICARBOXYLATE TRANSPORT SENSOR PROTEIN DCTB"/>
    <property type="match status" value="1"/>
</dbReference>
<comment type="caution">
    <text evidence="11">The sequence shown here is derived from an EMBL/GenBank/DDBJ whole genome shotgun (WGS) entry which is preliminary data.</text>
</comment>
<dbReference type="PROSITE" id="PS50109">
    <property type="entry name" value="HIS_KIN"/>
    <property type="match status" value="1"/>
</dbReference>
<dbReference type="NCBIfam" id="TIGR00229">
    <property type="entry name" value="sensory_box"/>
    <property type="match status" value="1"/>
</dbReference>
<dbReference type="EMBL" id="JACHVC010000007">
    <property type="protein sequence ID" value="MBC2605903.1"/>
    <property type="molecule type" value="Genomic_DNA"/>
</dbReference>
<dbReference type="InterPro" id="IPR005467">
    <property type="entry name" value="His_kinase_dom"/>
</dbReference>
<dbReference type="SUPFAM" id="SSF55785">
    <property type="entry name" value="PYP-like sensor domain (PAS domain)"/>
    <property type="match status" value="1"/>
</dbReference>
<evidence type="ECO:0000313" key="12">
    <source>
        <dbReference type="Proteomes" id="UP000526501"/>
    </source>
</evidence>
<dbReference type="InterPro" id="IPR013656">
    <property type="entry name" value="PAS_4"/>
</dbReference>
<feature type="coiled-coil region" evidence="8">
    <location>
        <begin position="268"/>
        <end position="295"/>
    </location>
</feature>
<feature type="domain" description="Histidine kinase" evidence="9">
    <location>
        <begin position="304"/>
        <end position="557"/>
    </location>
</feature>
<dbReference type="Gene3D" id="3.30.565.10">
    <property type="entry name" value="Histidine kinase-like ATPase, C-terminal domain"/>
    <property type="match status" value="1"/>
</dbReference>
<dbReference type="PRINTS" id="PR00344">
    <property type="entry name" value="BCTRLSENSOR"/>
</dbReference>
<keyword evidence="3" id="KW-0808">Transferase</keyword>
<evidence type="ECO:0000256" key="4">
    <source>
        <dbReference type="ARBA" id="ARBA00022741"/>
    </source>
</evidence>
<dbReference type="Pfam" id="PF02518">
    <property type="entry name" value="HATPase_c"/>
    <property type="match status" value="1"/>
</dbReference>
<protein>
    <recommendedName>
        <fullName evidence="2">histidine kinase</fullName>
        <ecNumber evidence="2">2.7.13.3</ecNumber>
    </recommendedName>
</protein>
<dbReference type="Gene3D" id="1.10.287.130">
    <property type="match status" value="1"/>
</dbReference>
<dbReference type="Proteomes" id="UP000526501">
    <property type="component" value="Unassembled WGS sequence"/>
</dbReference>
<evidence type="ECO:0000259" key="9">
    <source>
        <dbReference type="PROSITE" id="PS50109"/>
    </source>
</evidence>
<dbReference type="GO" id="GO:0000160">
    <property type="term" value="P:phosphorelay signal transduction system"/>
    <property type="evidence" value="ECO:0007669"/>
    <property type="project" value="UniProtKB-KW"/>
</dbReference>
<gene>
    <name evidence="11" type="ORF">H5P27_07590</name>
</gene>
<dbReference type="InterPro" id="IPR036890">
    <property type="entry name" value="HATPase_C_sf"/>
</dbReference>
<keyword evidence="6" id="KW-0067">ATP-binding</keyword>
<proteinExistence type="predicted"/>
<evidence type="ECO:0000256" key="2">
    <source>
        <dbReference type="ARBA" id="ARBA00012438"/>
    </source>
</evidence>
<keyword evidence="12" id="KW-1185">Reference proteome</keyword>
<dbReference type="Gene3D" id="3.30.450.20">
    <property type="entry name" value="PAS domain"/>
    <property type="match status" value="1"/>
</dbReference>
<feature type="domain" description="PAC" evidence="10">
    <location>
        <begin position="232"/>
        <end position="284"/>
    </location>
</feature>
<evidence type="ECO:0000256" key="8">
    <source>
        <dbReference type="SAM" id="Coils"/>
    </source>
</evidence>
<evidence type="ECO:0000256" key="5">
    <source>
        <dbReference type="ARBA" id="ARBA00022777"/>
    </source>
</evidence>
<dbReference type="InterPro" id="IPR004358">
    <property type="entry name" value="Sig_transdc_His_kin-like_C"/>
</dbReference>
<sequence length="569" mass="64316">MSKIDLNEMQTECPVDPHLVSSLSAHFAGRGVIGEESLGVAFEYPSLRVAFINKVASRVLNPRFDGPEDREVYDFSLEDIISVHDRRRFNANIFPMLKVTESWMGDLVIRDLRGGDIPVRSQLWISSFEQHTPSKFLFMRCDPRSDFSFKNMKGWQDRELLLALLAHAQDAIYFKDKESRFLRASSSMIRRFGLTHPHEIIGKTDFNFFGIAHAAEAYEDEQNILKTKIPIVGKEEREVYEDKPDTWASTTKLPLYDESGEVIGTFGISRDITKKKKEEEERKELEVRLQLAQRLEAIGSLAAGVAHEINTPTQFVSDNVKFLKDSFTDLMEIVSACRGYIKESKAHPEQVEERSALLQLIEDRDLDFLEEEIPKTLEESSDGLEQVAKIVGSMKEFSYPSSFEKGKADINRAIENTLNVSRNEWKSVAEIRLELDESLPEVFCHVDELKQVFLNLIVNAAQAIESVRSGMGEICIKTSFDKGYVCIEVKDTGEGMDQDVLSRIFEPFFTTKEVGKGTGQGLAMARSVIVERHGGEIDCRSEYGVGSVFRVKIPADEIDARHAGDSSVN</sequence>
<keyword evidence="5" id="KW-0418">Kinase</keyword>
<dbReference type="InterPro" id="IPR000700">
    <property type="entry name" value="PAS-assoc_C"/>
</dbReference>
<name>A0A7X1B5A1_9BACT</name>
<dbReference type="GO" id="GO:0005524">
    <property type="term" value="F:ATP binding"/>
    <property type="evidence" value="ECO:0007669"/>
    <property type="project" value="UniProtKB-KW"/>
</dbReference>
<keyword evidence="7" id="KW-0902">Two-component regulatory system</keyword>
<dbReference type="InterPro" id="IPR000014">
    <property type="entry name" value="PAS"/>
</dbReference>
<dbReference type="RefSeq" id="WP_185659791.1">
    <property type="nucleotide sequence ID" value="NZ_CAWPOO010000007.1"/>
</dbReference>
<evidence type="ECO:0000256" key="1">
    <source>
        <dbReference type="ARBA" id="ARBA00000085"/>
    </source>
</evidence>
<comment type="catalytic activity">
    <reaction evidence="1">
        <text>ATP + protein L-histidine = ADP + protein N-phospho-L-histidine.</text>
        <dbReference type="EC" id="2.7.13.3"/>
    </reaction>
</comment>
<dbReference type="InterPro" id="IPR003594">
    <property type="entry name" value="HATPase_dom"/>
</dbReference>
<dbReference type="SUPFAM" id="SSF55874">
    <property type="entry name" value="ATPase domain of HSP90 chaperone/DNA topoisomerase II/histidine kinase"/>
    <property type="match status" value="1"/>
</dbReference>
<accession>A0A7X1B5A1</accession>
<evidence type="ECO:0000259" key="10">
    <source>
        <dbReference type="PROSITE" id="PS50113"/>
    </source>
</evidence>
<evidence type="ECO:0000256" key="3">
    <source>
        <dbReference type="ARBA" id="ARBA00022679"/>
    </source>
</evidence>
<dbReference type="GO" id="GO:0004673">
    <property type="term" value="F:protein histidine kinase activity"/>
    <property type="evidence" value="ECO:0007669"/>
    <property type="project" value="UniProtKB-EC"/>
</dbReference>
<dbReference type="Pfam" id="PF08448">
    <property type="entry name" value="PAS_4"/>
    <property type="match status" value="1"/>
</dbReference>
<evidence type="ECO:0000256" key="7">
    <source>
        <dbReference type="ARBA" id="ARBA00023012"/>
    </source>
</evidence>
<dbReference type="EC" id="2.7.13.3" evidence="2"/>
<organism evidence="11 12">
    <name type="scientific">Pelagicoccus albus</name>
    <dbReference type="NCBI Taxonomy" id="415222"/>
    <lineage>
        <taxon>Bacteria</taxon>
        <taxon>Pseudomonadati</taxon>
        <taxon>Verrucomicrobiota</taxon>
        <taxon>Opitutia</taxon>
        <taxon>Puniceicoccales</taxon>
        <taxon>Pelagicoccaceae</taxon>
        <taxon>Pelagicoccus</taxon>
    </lineage>
</organism>
<dbReference type="SMART" id="SM00387">
    <property type="entry name" value="HATPase_c"/>
    <property type="match status" value="1"/>
</dbReference>
<evidence type="ECO:0000256" key="6">
    <source>
        <dbReference type="ARBA" id="ARBA00022840"/>
    </source>
</evidence>
<dbReference type="InterPro" id="IPR035965">
    <property type="entry name" value="PAS-like_dom_sf"/>
</dbReference>
<reference evidence="11 12" key="1">
    <citation type="submission" date="2020-07" db="EMBL/GenBank/DDBJ databases">
        <authorList>
            <person name="Feng X."/>
        </authorList>
    </citation>
    <scope>NUCLEOTIDE SEQUENCE [LARGE SCALE GENOMIC DNA]</scope>
    <source>
        <strain evidence="11 12">JCM23202</strain>
    </source>
</reference>
<dbReference type="AlphaFoldDB" id="A0A7X1B5A1"/>